<evidence type="ECO:0000313" key="4">
    <source>
        <dbReference type="Proteomes" id="UP000236248"/>
    </source>
</evidence>
<protein>
    <submittedName>
        <fullName evidence="3">Uncharacterized protein</fullName>
    </submittedName>
</protein>
<dbReference type="Pfam" id="PF13412">
    <property type="entry name" value="HTH_24"/>
    <property type="match status" value="1"/>
</dbReference>
<dbReference type="SUPFAM" id="SSF46785">
    <property type="entry name" value="Winged helix' DNA-binding domain"/>
    <property type="match status" value="1"/>
</dbReference>
<dbReference type="GeneID" id="41595767"/>
<dbReference type="Gene3D" id="1.10.10.10">
    <property type="entry name" value="Winged helix-like DNA-binding domain superfamily/Winged helix DNA-binding domain"/>
    <property type="match status" value="1"/>
</dbReference>
<evidence type="ECO:0000256" key="1">
    <source>
        <dbReference type="SAM" id="MobiDB-lite"/>
    </source>
</evidence>
<proteinExistence type="predicted"/>
<keyword evidence="2" id="KW-0472">Membrane</keyword>
<evidence type="ECO:0000256" key="2">
    <source>
        <dbReference type="SAM" id="Phobius"/>
    </source>
</evidence>
<dbReference type="GO" id="GO:0003700">
    <property type="term" value="F:DNA-binding transcription factor activity"/>
    <property type="evidence" value="ECO:0007669"/>
    <property type="project" value="InterPro"/>
</dbReference>
<dbReference type="CDD" id="cd00090">
    <property type="entry name" value="HTH_ARSR"/>
    <property type="match status" value="1"/>
</dbReference>
<dbReference type="RefSeq" id="WP_103286492.1">
    <property type="nucleotide sequence ID" value="NZ_LT981265.1"/>
</dbReference>
<accession>A0A2K5ATJ1</accession>
<dbReference type="InterPro" id="IPR036388">
    <property type="entry name" value="WH-like_DNA-bd_sf"/>
</dbReference>
<name>A0A2K5ATJ1_9ARCH</name>
<feature type="transmembrane region" description="Helical" evidence="2">
    <location>
        <begin position="12"/>
        <end position="30"/>
    </location>
</feature>
<gene>
    <name evidence="3" type="ORF">NCAV_1799</name>
</gene>
<organism evidence="3 4">
    <name type="scientific">Candidatus Nitrosocaldus cavascurensis</name>
    <dbReference type="NCBI Taxonomy" id="2058097"/>
    <lineage>
        <taxon>Archaea</taxon>
        <taxon>Nitrososphaerota</taxon>
        <taxon>Nitrososphaeria</taxon>
        <taxon>Candidatus Nitrosocaldales</taxon>
        <taxon>Candidatus Nitrosocaldaceae</taxon>
        <taxon>Candidatus Nitrosocaldus</taxon>
    </lineage>
</organism>
<dbReference type="InterPro" id="IPR011991">
    <property type="entry name" value="ArsR-like_HTH"/>
</dbReference>
<keyword evidence="2" id="KW-0812">Transmembrane</keyword>
<dbReference type="Proteomes" id="UP000236248">
    <property type="component" value="Chromosome NCAV"/>
</dbReference>
<dbReference type="AlphaFoldDB" id="A0A2K5ATJ1"/>
<feature type="region of interest" description="Disordered" evidence="1">
    <location>
        <begin position="97"/>
        <end position="132"/>
    </location>
</feature>
<dbReference type="KEGG" id="ncv:NCAV_1799"/>
<reference evidence="4" key="1">
    <citation type="submission" date="2018-01" db="EMBL/GenBank/DDBJ databases">
        <authorList>
            <person name="Kerou L M."/>
        </authorList>
    </citation>
    <scope>NUCLEOTIDE SEQUENCE [LARGE SCALE GENOMIC DNA]</scope>
    <source>
        <strain evidence="4">SCU2</strain>
    </source>
</reference>
<feature type="compositionally biased region" description="Basic and acidic residues" evidence="1">
    <location>
        <begin position="97"/>
        <end position="107"/>
    </location>
</feature>
<dbReference type="InterPro" id="IPR036390">
    <property type="entry name" value="WH_DNA-bd_sf"/>
</dbReference>
<keyword evidence="2" id="KW-1133">Transmembrane helix</keyword>
<evidence type="ECO:0000313" key="3">
    <source>
        <dbReference type="EMBL" id="SPC34962.1"/>
    </source>
</evidence>
<sequence length="242" mass="27609">MSISMGVSVEDVMFMLISYIAGMIVTSLMINKDRYSNRISHNPYEAYEHVIADLMARIDVIDLRVKRIYSITESLYNVSHHMEGNYDYYGRVDEVERDNSTSSDDYKGSPSMAKAVDDDDGSDADASREGRSGMNGKLMIISSYHDANDDVAMKEEGKGDSSYRNINNSTIEKILSIIQEGPKTSREIEKRLGMSREHTARLMKRLYEMGYVIRDESKRPYKYILAQTDDAKKVTNYKQIPS</sequence>
<dbReference type="EMBL" id="LT981265">
    <property type="protein sequence ID" value="SPC34962.1"/>
    <property type="molecule type" value="Genomic_DNA"/>
</dbReference>
<keyword evidence="4" id="KW-1185">Reference proteome</keyword>